<gene>
    <name evidence="1" type="ORF">KXQ929_LOCUS22256</name>
</gene>
<dbReference type="EMBL" id="CAJOBB010001686">
    <property type="protein sequence ID" value="CAF3890487.1"/>
    <property type="molecule type" value="Genomic_DNA"/>
</dbReference>
<accession>A0A819H268</accession>
<protein>
    <submittedName>
        <fullName evidence="1">Uncharacterized protein</fullName>
    </submittedName>
</protein>
<reference evidence="1" key="1">
    <citation type="submission" date="2021-02" db="EMBL/GenBank/DDBJ databases">
        <authorList>
            <person name="Nowell W R."/>
        </authorList>
    </citation>
    <scope>NUCLEOTIDE SEQUENCE</scope>
</reference>
<name>A0A819H268_9BILA</name>
<proteinExistence type="predicted"/>
<sequence length="240" mass="24637">MRIDSDYKSILKTMKAAIALIFFACVAGSMATDARGQMLDQLLSQGQVVMQSTMSILQAHLSTIASQALGQLTGLLASIGGRFDMSAMLATFQPLLAQAANALLGQLMGSLSGLLGGRIFGDISAMFTDFLGQITTPLLAIGQNLLSQGLSAVVGSLAGSRFLGDFMSQISSSMAAAVATAQGVISQTVSSLSGVLSNIVDASKPHLADLQNQMLGHGMNVLGSLSETVNNLHGSLVGGQ</sequence>
<dbReference type="Proteomes" id="UP000663868">
    <property type="component" value="Unassembled WGS sequence"/>
</dbReference>
<dbReference type="AlphaFoldDB" id="A0A819H268"/>
<comment type="caution">
    <text evidence="1">The sequence shown here is derived from an EMBL/GenBank/DDBJ whole genome shotgun (WGS) entry which is preliminary data.</text>
</comment>
<evidence type="ECO:0000313" key="1">
    <source>
        <dbReference type="EMBL" id="CAF3890487.1"/>
    </source>
</evidence>
<evidence type="ECO:0000313" key="2">
    <source>
        <dbReference type="Proteomes" id="UP000663868"/>
    </source>
</evidence>
<organism evidence="1 2">
    <name type="scientific">Adineta steineri</name>
    <dbReference type="NCBI Taxonomy" id="433720"/>
    <lineage>
        <taxon>Eukaryota</taxon>
        <taxon>Metazoa</taxon>
        <taxon>Spiralia</taxon>
        <taxon>Gnathifera</taxon>
        <taxon>Rotifera</taxon>
        <taxon>Eurotatoria</taxon>
        <taxon>Bdelloidea</taxon>
        <taxon>Adinetida</taxon>
        <taxon>Adinetidae</taxon>
        <taxon>Adineta</taxon>
    </lineage>
</organism>